<evidence type="ECO:0000256" key="2">
    <source>
        <dbReference type="ARBA" id="ARBA00022793"/>
    </source>
</evidence>
<dbReference type="AlphaFoldDB" id="A0A6A7RTM6"/>
<dbReference type="GO" id="GO:0070403">
    <property type="term" value="F:NAD+ binding"/>
    <property type="evidence" value="ECO:0007669"/>
    <property type="project" value="InterPro"/>
</dbReference>
<evidence type="ECO:0000313" key="7">
    <source>
        <dbReference type="Proteomes" id="UP000342300"/>
    </source>
</evidence>
<dbReference type="Pfam" id="PF01370">
    <property type="entry name" value="Epimerase"/>
    <property type="match status" value="1"/>
</dbReference>
<dbReference type="InterPro" id="IPR044516">
    <property type="entry name" value="UXS-like"/>
</dbReference>
<dbReference type="EMBL" id="PDHS01000238">
    <property type="protein sequence ID" value="MQM30937.1"/>
    <property type="molecule type" value="Genomic_DNA"/>
</dbReference>
<keyword evidence="3" id="KW-0520">NAD</keyword>
<proteinExistence type="predicted"/>
<dbReference type="GO" id="GO:0005737">
    <property type="term" value="C:cytoplasm"/>
    <property type="evidence" value="ECO:0007669"/>
    <property type="project" value="TreeGrafter"/>
</dbReference>
<dbReference type="GO" id="GO:0048040">
    <property type="term" value="F:UDP-glucuronate decarboxylase activity"/>
    <property type="evidence" value="ECO:0007669"/>
    <property type="project" value="TreeGrafter"/>
</dbReference>
<organism evidence="6 7">
    <name type="scientific">Candidatus Accumulibacter phosphatis</name>
    <dbReference type="NCBI Taxonomy" id="327160"/>
    <lineage>
        <taxon>Bacteria</taxon>
        <taxon>Pseudomonadati</taxon>
        <taxon>Pseudomonadota</taxon>
        <taxon>Betaproteobacteria</taxon>
        <taxon>Candidatus Accumulibacter</taxon>
    </lineage>
</organism>
<comment type="caution">
    <text evidence="6">The sequence shown here is derived from an EMBL/GenBank/DDBJ whole genome shotgun (WGS) entry which is preliminary data.</text>
</comment>
<evidence type="ECO:0000259" key="5">
    <source>
        <dbReference type="Pfam" id="PF01370"/>
    </source>
</evidence>
<name>A0A6A7RTM6_9PROT</name>
<dbReference type="Gene3D" id="3.40.50.720">
    <property type="entry name" value="NAD(P)-binding Rossmann-like Domain"/>
    <property type="match status" value="1"/>
</dbReference>
<dbReference type="InterPro" id="IPR001509">
    <property type="entry name" value="Epimerase_deHydtase"/>
</dbReference>
<sequence>MRPVPIADITHILERSERLWRELRGQHLFITGGTGFFGIWLLEAVRAANERLGSRISTTVLSRDPAAFVQQAPHLANQPALHWHRGDVRNFAFPQARCDHIIHAATESSAALNASRPDIMLDAIVNGTKRVLEFAQSSAVTSVLLTSSGAVYGRQPEQLSRIPESFAGGPDINSSDSAYAEGKRMAELLCAITAEQRGVSIKVARCFSFVGPHLPLDAHFAAGNFLRDSIAGRPIIINGDGTPRRSYMHPADLVIWLLTILCDGQSSRPYNVGSDEEVSIFDLASRIAALSGGNCPVVIRRELSDRSAQDYVPQTERARHELGLETTIDLNQTLRRTLIWLKEERE</sequence>
<dbReference type="PANTHER" id="PTHR43078:SF6">
    <property type="entry name" value="UDP-GLUCURONIC ACID DECARBOXYLASE 1"/>
    <property type="match status" value="1"/>
</dbReference>
<keyword evidence="2" id="KW-0210">Decarboxylase</keyword>
<evidence type="ECO:0000313" key="6">
    <source>
        <dbReference type="EMBL" id="MQM30937.1"/>
    </source>
</evidence>
<dbReference type="GO" id="GO:0042732">
    <property type="term" value="P:D-xylose metabolic process"/>
    <property type="evidence" value="ECO:0007669"/>
    <property type="project" value="InterPro"/>
</dbReference>
<dbReference type="InterPro" id="IPR036291">
    <property type="entry name" value="NAD(P)-bd_dom_sf"/>
</dbReference>
<feature type="domain" description="NAD-dependent epimerase/dehydratase" evidence="5">
    <location>
        <begin position="29"/>
        <end position="273"/>
    </location>
</feature>
<keyword evidence="4" id="KW-0456">Lyase</keyword>
<accession>A0A6A7RTM6</accession>
<protein>
    <submittedName>
        <fullName evidence="6">Epimerase</fullName>
    </submittedName>
</protein>
<comment type="cofactor">
    <cofactor evidence="1">
        <name>NAD(+)</name>
        <dbReference type="ChEBI" id="CHEBI:57540"/>
    </cofactor>
</comment>
<gene>
    <name evidence="6" type="ORF">CRU78_10610</name>
</gene>
<evidence type="ECO:0000256" key="1">
    <source>
        <dbReference type="ARBA" id="ARBA00001911"/>
    </source>
</evidence>
<dbReference type="SUPFAM" id="SSF51735">
    <property type="entry name" value="NAD(P)-binding Rossmann-fold domains"/>
    <property type="match status" value="1"/>
</dbReference>
<dbReference type="Proteomes" id="UP000342300">
    <property type="component" value="Unassembled WGS sequence"/>
</dbReference>
<dbReference type="PANTHER" id="PTHR43078">
    <property type="entry name" value="UDP-GLUCURONIC ACID DECARBOXYLASE-RELATED"/>
    <property type="match status" value="1"/>
</dbReference>
<evidence type="ECO:0000256" key="3">
    <source>
        <dbReference type="ARBA" id="ARBA00023027"/>
    </source>
</evidence>
<reference evidence="6 7" key="1">
    <citation type="submission" date="2017-09" db="EMBL/GenBank/DDBJ databases">
        <title>Metagenomic Analysis Reveals Denitrifying Candidatus Accumulibacter and Flanking Population as a Source of N2O.</title>
        <authorList>
            <person name="Gao H."/>
            <person name="Mao Y."/>
            <person name="Zhao X."/>
            <person name="Liu W.-T."/>
            <person name="Zhang T."/>
            <person name="Wells G."/>
        </authorList>
    </citation>
    <scope>NUCLEOTIDE SEQUENCE [LARGE SCALE GENOMIC DNA]</scope>
    <source>
        <strain evidence="6">CANDO_2_IC</strain>
    </source>
</reference>
<evidence type="ECO:0000256" key="4">
    <source>
        <dbReference type="ARBA" id="ARBA00023239"/>
    </source>
</evidence>